<dbReference type="InterPro" id="IPR008219">
    <property type="entry name" value="PRODH_bac_arc"/>
</dbReference>
<evidence type="ECO:0000256" key="3">
    <source>
        <dbReference type="ARBA" id="ARBA00022630"/>
    </source>
</evidence>
<proteinExistence type="predicted"/>
<comment type="cofactor">
    <cofactor evidence="10">
        <name>FAD</name>
        <dbReference type="ChEBI" id="CHEBI:57692"/>
    </cofactor>
    <text evidence="10">Binds 1 FAD per subunit.</text>
</comment>
<evidence type="ECO:0000256" key="4">
    <source>
        <dbReference type="ARBA" id="ARBA00022741"/>
    </source>
</evidence>
<feature type="binding site" evidence="10">
    <location>
        <position position="137"/>
    </location>
    <ligand>
        <name>FAD</name>
        <dbReference type="ChEBI" id="CHEBI:57692"/>
    </ligand>
</feature>
<dbReference type="UniPathway" id="UPA00261">
    <property type="reaction ID" value="UER00373"/>
</dbReference>
<evidence type="ECO:0000259" key="11">
    <source>
        <dbReference type="Pfam" id="PF01619"/>
    </source>
</evidence>
<comment type="pathway">
    <text evidence="1">Amino-acid degradation; L-proline degradation into L-glutamate; L-glutamate from L-proline: step 1/2.</text>
</comment>
<protein>
    <recommendedName>
        <fullName evidence="2">proline dehydrogenase</fullName>
        <ecNumber evidence="2">1.5.5.2</ecNumber>
    </recommendedName>
</protein>
<sequence length="311" mass="33875">MVLRKTLLAAAGSDRLRSAASGSRLTRGVVDRFVAGEHAEDAVRTAEELAEQGVASSVDHLGEDTGHPEQAEDITAGYLHLLRLLERAGLTSSAEVSVKPTAIGLALGDEGPQLAAGNLARICAAAAAAGTTVTVDMENERYVGPTLRLVASLRGDYPWLGCVLQSYLRRTDGDTAAMASEPGARVRLCKGAYASDPATGYPQRRDVDAAYVRQLRRLMDSETYPMVATHDPRLIDIATTLARRFGRTYDGFEYQMLYGARPEEQRRLADLGARVRVYVPYGRDWYGYLVRRMAERPANAAFAARTVLRRG</sequence>
<dbReference type="PANTHER" id="PTHR13914">
    <property type="entry name" value="PROLINE OXIDASE"/>
    <property type="match status" value="1"/>
</dbReference>
<evidence type="ECO:0000256" key="10">
    <source>
        <dbReference type="PIRSR" id="PIRSR000196-2"/>
    </source>
</evidence>
<comment type="caution">
    <text evidence="12">The sequence shown here is derived from an EMBL/GenBank/DDBJ whole genome shotgun (WGS) entry which is preliminary data.</text>
</comment>
<dbReference type="GO" id="GO:0010133">
    <property type="term" value="P:L-proline catabolic process to L-glutamate"/>
    <property type="evidence" value="ECO:0007669"/>
    <property type="project" value="UniProtKB-UniPathway"/>
</dbReference>
<name>A0A841EEZ2_9ACTN</name>
<dbReference type="InterPro" id="IPR015659">
    <property type="entry name" value="Proline_oxidase"/>
</dbReference>
<dbReference type="RefSeq" id="WP_184634156.1">
    <property type="nucleotide sequence ID" value="NZ_BAABKT010000023.1"/>
</dbReference>
<dbReference type="Proteomes" id="UP000578077">
    <property type="component" value="Unassembled WGS sequence"/>
</dbReference>
<keyword evidence="4 10" id="KW-0547">Nucleotide-binding</keyword>
<dbReference type="Gene3D" id="3.20.20.220">
    <property type="match status" value="1"/>
</dbReference>
<reference evidence="12 13" key="1">
    <citation type="submission" date="2020-08" db="EMBL/GenBank/DDBJ databases">
        <title>Sequencing the genomes of 1000 actinobacteria strains.</title>
        <authorList>
            <person name="Klenk H.-P."/>
        </authorList>
    </citation>
    <scope>NUCLEOTIDE SEQUENCE [LARGE SCALE GENOMIC DNA]</scope>
    <source>
        <strain evidence="12 13">DSM 44593</strain>
    </source>
</reference>
<dbReference type="PANTHER" id="PTHR13914:SF0">
    <property type="entry name" value="PROLINE DEHYDROGENASE 1, MITOCHONDRIAL"/>
    <property type="match status" value="1"/>
</dbReference>
<feature type="binding site" evidence="10">
    <location>
        <begin position="190"/>
        <end position="192"/>
    </location>
    <ligand>
        <name>FAD</name>
        <dbReference type="ChEBI" id="CHEBI:57692"/>
    </ligand>
</feature>
<feature type="binding site" evidence="9">
    <location>
        <position position="99"/>
    </location>
    <ligand>
        <name>substrate</name>
    </ligand>
</feature>
<dbReference type="Pfam" id="PF01619">
    <property type="entry name" value="Pro_dh"/>
    <property type="match status" value="1"/>
</dbReference>
<dbReference type="InterPro" id="IPR029041">
    <property type="entry name" value="FAD-linked_oxidoreductase-like"/>
</dbReference>
<dbReference type="GO" id="GO:0000166">
    <property type="term" value="F:nucleotide binding"/>
    <property type="evidence" value="ECO:0007669"/>
    <property type="project" value="UniProtKB-KW"/>
</dbReference>
<dbReference type="EMBL" id="JACHLY010000001">
    <property type="protein sequence ID" value="MBB5997991.1"/>
    <property type="molecule type" value="Genomic_DNA"/>
</dbReference>
<feature type="binding site" evidence="9">
    <location>
        <position position="291"/>
    </location>
    <ligand>
        <name>substrate</name>
    </ligand>
</feature>
<accession>A0A841EEZ2</accession>
<keyword evidence="6 12" id="KW-0560">Oxidoreductase</keyword>
<evidence type="ECO:0000256" key="2">
    <source>
        <dbReference type="ARBA" id="ARBA00012695"/>
    </source>
</evidence>
<dbReference type="AlphaFoldDB" id="A0A841EEZ2"/>
<feature type="domain" description="Proline dehydrogenase" evidence="11">
    <location>
        <begin position="43"/>
        <end position="304"/>
    </location>
</feature>
<feature type="binding site" evidence="9">
    <location>
        <position position="292"/>
    </location>
    <ligand>
        <name>substrate</name>
    </ligand>
</feature>
<dbReference type="InterPro" id="IPR002872">
    <property type="entry name" value="Proline_DH_dom"/>
</dbReference>
<gene>
    <name evidence="12" type="ORF">HNR25_001742</name>
</gene>
<comment type="catalytic activity">
    <reaction evidence="8">
        <text>L-proline + a quinone = (S)-1-pyrroline-5-carboxylate + a quinol + H(+)</text>
        <dbReference type="Rhea" id="RHEA:23784"/>
        <dbReference type="ChEBI" id="CHEBI:15378"/>
        <dbReference type="ChEBI" id="CHEBI:17388"/>
        <dbReference type="ChEBI" id="CHEBI:24646"/>
        <dbReference type="ChEBI" id="CHEBI:60039"/>
        <dbReference type="ChEBI" id="CHEBI:132124"/>
        <dbReference type="EC" id="1.5.5.2"/>
    </reaction>
</comment>
<dbReference type="EC" id="1.5.5.2" evidence="2"/>
<dbReference type="SUPFAM" id="SSF51730">
    <property type="entry name" value="FAD-linked oxidoreductase"/>
    <property type="match status" value="1"/>
</dbReference>
<evidence type="ECO:0000256" key="1">
    <source>
        <dbReference type="ARBA" id="ARBA00004739"/>
    </source>
</evidence>
<feature type="binding site" evidence="10">
    <location>
        <begin position="229"/>
        <end position="230"/>
    </location>
    <ligand>
        <name>FAD</name>
        <dbReference type="ChEBI" id="CHEBI:57692"/>
    </ligand>
</feature>
<evidence type="ECO:0000256" key="8">
    <source>
        <dbReference type="ARBA" id="ARBA00048779"/>
    </source>
</evidence>
<dbReference type="PIRSF" id="PIRSF000196">
    <property type="entry name" value="Pro_dehydrog"/>
    <property type="match status" value="1"/>
</dbReference>
<evidence type="ECO:0000256" key="5">
    <source>
        <dbReference type="ARBA" id="ARBA00022827"/>
    </source>
</evidence>
<organism evidence="12 13">
    <name type="scientific">Streptomonospora salina</name>
    <dbReference type="NCBI Taxonomy" id="104205"/>
    <lineage>
        <taxon>Bacteria</taxon>
        <taxon>Bacillati</taxon>
        <taxon>Actinomycetota</taxon>
        <taxon>Actinomycetes</taxon>
        <taxon>Streptosporangiales</taxon>
        <taxon>Nocardiopsidaceae</taxon>
        <taxon>Streptomonospora</taxon>
    </lineage>
</organism>
<feature type="binding site" evidence="10">
    <location>
        <position position="165"/>
    </location>
    <ligand>
        <name>FAD</name>
        <dbReference type="ChEBI" id="CHEBI:57692"/>
    </ligand>
</feature>
<keyword evidence="5 10" id="KW-0274">FAD</keyword>
<keyword evidence="13" id="KW-1185">Reference proteome</keyword>
<evidence type="ECO:0000313" key="12">
    <source>
        <dbReference type="EMBL" id="MBB5997991.1"/>
    </source>
</evidence>
<evidence type="ECO:0000313" key="13">
    <source>
        <dbReference type="Proteomes" id="UP000578077"/>
    </source>
</evidence>
<dbReference type="GO" id="GO:0004657">
    <property type="term" value="F:proline dehydrogenase activity"/>
    <property type="evidence" value="ECO:0007669"/>
    <property type="project" value="UniProtKB-EC"/>
</dbReference>
<evidence type="ECO:0000256" key="6">
    <source>
        <dbReference type="ARBA" id="ARBA00023002"/>
    </source>
</evidence>
<evidence type="ECO:0000256" key="7">
    <source>
        <dbReference type="ARBA" id="ARBA00023062"/>
    </source>
</evidence>
<keyword evidence="3" id="KW-0285">Flavoprotein</keyword>
<evidence type="ECO:0000256" key="9">
    <source>
        <dbReference type="PIRSR" id="PIRSR000196-1"/>
    </source>
</evidence>
<keyword evidence="7" id="KW-0642">Proline metabolism</keyword>